<keyword evidence="1" id="KW-0472">Membrane</keyword>
<dbReference type="EMBL" id="SMKZ01000001">
    <property type="protein sequence ID" value="TDE15785.1"/>
    <property type="molecule type" value="Genomic_DNA"/>
</dbReference>
<comment type="caution">
    <text evidence="2">The sequence shown here is derived from an EMBL/GenBank/DDBJ whole genome shotgun (WGS) entry which is preliminary data.</text>
</comment>
<keyword evidence="3" id="KW-1185">Reference proteome</keyword>
<dbReference type="OrthoDB" id="3785419at2"/>
<gene>
    <name evidence="2" type="ORF">E1269_00300</name>
</gene>
<dbReference type="RefSeq" id="WP_131889831.1">
    <property type="nucleotide sequence ID" value="NZ_SMKZ01000001.1"/>
</dbReference>
<dbReference type="InParanoid" id="A0A4R5DWV1"/>
<evidence type="ECO:0000313" key="2">
    <source>
        <dbReference type="EMBL" id="TDE15785.1"/>
    </source>
</evidence>
<keyword evidence="1" id="KW-1133">Transmembrane helix</keyword>
<name>A0A4R5DWV1_9ACTN</name>
<sequence>MVHHIATLPRHREADRARRGRNLRRAGVAVLCVLVAAGLTGALGPRAGTVRADGGGYELSIRYGQVTRPSIPVPLEITVRRDGGFAGPVTLSISSDLLDRIDFNDWYPNPDAETAGPTVVEYEFAPPSGEVLHVLLDARTAPGQLPSTQRYAVAVVEQDTEVARATFRMTVLP</sequence>
<dbReference type="Proteomes" id="UP000294739">
    <property type="component" value="Unassembled WGS sequence"/>
</dbReference>
<dbReference type="AlphaFoldDB" id="A0A4R5DWV1"/>
<protein>
    <submittedName>
        <fullName evidence="2">Uncharacterized protein</fullName>
    </submittedName>
</protein>
<accession>A0A4R5DWV1</accession>
<keyword evidence="1" id="KW-0812">Transmembrane</keyword>
<organism evidence="2 3">
    <name type="scientific">Jiangella asiatica</name>
    <dbReference type="NCBI Taxonomy" id="2530372"/>
    <lineage>
        <taxon>Bacteria</taxon>
        <taxon>Bacillati</taxon>
        <taxon>Actinomycetota</taxon>
        <taxon>Actinomycetes</taxon>
        <taxon>Jiangellales</taxon>
        <taxon>Jiangellaceae</taxon>
        <taxon>Jiangella</taxon>
    </lineage>
</organism>
<proteinExistence type="predicted"/>
<evidence type="ECO:0000256" key="1">
    <source>
        <dbReference type="SAM" id="Phobius"/>
    </source>
</evidence>
<evidence type="ECO:0000313" key="3">
    <source>
        <dbReference type="Proteomes" id="UP000294739"/>
    </source>
</evidence>
<reference evidence="2 3" key="1">
    <citation type="submission" date="2019-03" db="EMBL/GenBank/DDBJ databases">
        <title>Draft genome sequences of novel Actinobacteria.</title>
        <authorList>
            <person name="Sahin N."/>
            <person name="Ay H."/>
            <person name="Saygin H."/>
        </authorList>
    </citation>
    <scope>NUCLEOTIDE SEQUENCE [LARGE SCALE GENOMIC DNA]</scope>
    <source>
        <strain evidence="2 3">5K138</strain>
    </source>
</reference>
<feature type="transmembrane region" description="Helical" evidence="1">
    <location>
        <begin position="26"/>
        <end position="44"/>
    </location>
</feature>